<proteinExistence type="predicted"/>
<dbReference type="NCBIfam" id="TIGR01221">
    <property type="entry name" value="rmlC"/>
    <property type="match status" value="1"/>
</dbReference>
<dbReference type="GO" id="GO:0005829">
    <property type="term" value="C:cytosol"/>
    <property type="evidence" value="ECO:0007669"/>
    <property type="project" value="TreeGrafter"/>
</dbReference>
<dbReference type="EMBL" id="VSSQ01011455">
    <property type="protein sequence ID" value="MPM46876.1"/>
    <property type="molecule type" value="Genomic_DNA"/>
</dbReference>
<reference evidence="1" key="1">
    <citation type="submission" date="2019-08" db="EMBL/GenBank/DDBJ databases">
        <authorList>
            <person name="Kucharzyk K."/>
            <person name="Murdoch R.W."/>
            <person name="Higgins S."/>
            <person name="Loffler F."/>
        </authorList>
    </citation>
    <scope>NUCLEOTIDE SEQUENCE</scope>
</reference>
<dbReference type="SUPFAM" id="SSF51182">
    <property type="entry name" value="RmlC-like cupins"/>
    <property type="match status" value="1"/>
</dbReference>
<dbReference type="Pfam" id="PF00908">
    <property type="entry name" value="dTDP_sugar_isom"/>
    <property type="match status" value="1"/>
</dbReference>
<dbReference type="InterPro" id="IPR000888">
    <property type="entry name" value="RmlC-like"/>
</dbReference>
<dbReference type="InterPro" id="IPR011051">
    <property type="entry name" value="RmlC_Cupin_sf"/>
</dbReference>
<dbReference type="CDD" id="cd00438">
    <property type="entry name" value="cupin_RmlC"/>
    <property type="match status" value="1"/>
</dbReference>
<dbReference type="GO" id="GO:0019305">
    <property type="term" value="P:dTDP-rhamnose biosynthetic process"/>
    <property type="evidence" value="ECO:0007669"/>
    <property type="project" value="TreeGrafter"/>
</dbReference>
<evidence type="ECO:0000313" key="1">
    <source>
        <dbReference type="EMBL" id="MPM46876.1"/>
    </source>
</evidence>
<dbReference type="PANTHER" id="PTHR21047:SF2">
    <property type="entry name" value="THYMIDINE DIPHOSPHO-4-KETO-RHAMNOSE 3,5-EPIMERASE"/>
    <property type="match status" value="1"/>
</dbReference>
<keyword evidence="1" id="KW-0413">Isomerase</keyword>
<dbReference type="EC" id="5.1.3.13" evidence="1"/>
<sequence length="187" mass="21512">MEHIKTKLQNAVIIQPKVIGDNRGWFMESYSKCKFMQLGLNIDFVQDNRSFSQHKGTLRGLHCQKAPMAQAKLVSCVRGSMMDVIVDIRKGSPSYLQWIAVELSEINKKMLFVPKGFLHGFVTLTDNVEINYKVDECYSPENDRSIRFDDAVFGVDWNVFDPILSEKDKKAPLYKDSDVEYIYSETV</sequence>
<name>A0A645A1T6_9ZZZZ</name>
<dbReference type="PANTHER" id="PTHR21047">
    <property type="entry name" value="DTDP-6-DEOXY-D-GLUCOSE-3,5 EPIMERASE"/>
    <property type="match status" value="1"/>
</dbReference>
<comment type="caution">
    <text evidence="1">The sequence shown here is derived from an EMBL/GenBank/DDBJ whole genome shotgun (WGS) entry which is preliminary data.</text>
</comment>
<protein>
    <submittedName>
        <fullName evidence="1">dTDP-4-dehydrorhamnose 3,5-epimerase</fullName>
        <ecNumber evidence="1">5.1.3.13</ecNumber>
    </submittedName>
</protein>
<organism evidence="1">
    <name type="scientific">bioreactor metagenome</name>
    <dbReference type="NCBI Taxonomy" id="1076179"/>
    <lineage>
        <taxon>unclassified sequences</taxon>
        <taxon>metagenomes</taxon>
        <taxon>ecological metagenomes</taxon>
    </lineage>
</organism>
<dbReference type="AlphaFoldDB" id="A0A645A1T6"/>
<accession>A0A645A1T6</accession>
<dbReference type="InterPro" id="IPR014710">
    <property type="entry name" value="RmlC-like_jellyroll"/>
</dbReference>
<dbReference type="GO" id="GO:0000271">
    <property type="term" value="P:polysaccharide biosynthetic process"/>
    <property type="evidence" value="ECO:0007669"/>
    <property type="project" value="TreeGrafter"/>
</dbReference>
<dbReference type="GO" id="GO:0008830">
    <property type="term" value="F:dTDP-4-dehydrorhamnose 3,5-epimerase activity"/>
    <property type="evidence" value="ECO:0007669"/>
    <property type="project" value="UniProtKB-EC"/>
</dbReference>
<dbReference type="Gene3D" id="2.60.120.10">
    <property type="entry name" value="Jelly Rolls"/>
    <property type="match status" value="1"/>
</dbReference>
<gene>
    <name evidence="1" type="primary">rfbC_14</name>
    <name evidence="1" type="ORF">SDC9_93583</name>
</gene>